<name>A0ABW8SEJ6_9CLOT</name>
<organism evidence="1 2">
    <name type="scientific">Candidatus Clostridium eludens</name>
    <dbReference type="NCBI Taxonomy" id="3381663"/>
    <lineage>
        <taxon>Bacteria</taxon>
        <taxon>Bacillati</taxon>
        <taxon>Bacillota</taxon>
        <taxon>Clostridia</taxon>
        <taxon>Eubacteriales</taxon>
        <taxon>Clostridiaceae</taxon>
        <taxon>Clostridium</taxon>
    </lineage>
</organism>
<comment type="caution">
    <text evidence="1">The sequence shown here is derived from an EMBL/GenBank/DDBJ whole genome shotgun (WGS) entry which is preliminary data.</text>
</comment>
<proteinExistence type="predicted"/>
<accession>A0ABW8SEJ6</accession>
<sequence>MPDTKMSSGISKYFYTDAAKKRLMDEGLKATNAKLTRSQRRKFKRELAKYMLKNKREL</sequence>
<protein>
    <submittedName>
        <fullName evidence="1">Uncharacterized protein</fullName>
    </submittedName>
</protein>
<reference evidence="1 2" key="1">
    <citation type="submission" date="2024-11" db="EMBL/GenBank/DDBJ databases">
        <authorList>
            <person name="Heng Y.C."/>
            <person name="Lim A.C.H."/>
            <person name="Lee J.K.Y."/>
            <person name="Kittelmann S."/>
        </authorList>
    </citation>
    <scope>NUCLEOTIDE SEQUENCE [LARGE SCALE GENOMIC DNA]</scope>
    <source>
        <strain evidence="1 2">WILCCON 0269</strain>
    </source>
</reference>
<keyword evidence="2" id="KW-1185">Reference proteome</keyword>
<dbReference type="Proteomes" id="UP001623660">
    <property type="component" value="Unassembled WGS sequence"/>
</dbReference>
<evidence type="ECO:0000313" key="2">
    <source>
        <dbReference type="Proteomes" id="UP001623660"/>
    </source>
</evidence>
<dbReference type="RefSeq" id="WP_406790301.1">
    <property type="nucleotide sequence ID" value="NZ_JBJHZX010000001.1"/>
</dbReference>
<dbReference type="EMBL" id="JBJHZX010000001">
    <property type="protein sequence ID" value="MFL0194186.1"/>
    <property type="molecule type" value="Genomic_DNA"/>
</dbReference>
<evidence type="ECO:0000313" key="1">
    <source>
        <dbReference type="EMBL" id="MFL0194186.1"/>
    </source>
</evidence>
<gene>
    <name evidence="1" type="ORF">ACJDU8_01070</name>
</gene>